<gene>
    <name evidence="1" type="ORF">VNI00_014248</name>
</gene>
<comment type="caution">
    <text evidence="1">The sequence shown here is derived from an EMBL/GenBank/DDBJ whole genome shotgun (WGS) entry which is preliminary data.</text>
</comment>
<sequence>MNLANLMSFDRAPKKYHQALLIARLIPHDSQSKPFYRCIAGLNHPWCYGRVPLGATRRFFALIKNPDNAAIIRDEIRRAHGKYGRQGEEPKVPEMAFPYTQLLLTQAFFLDVDDPRGHYASGGGMEHAVLDPNVGCFWYWDTSDEGITIFDITDPLNPAYGHAFDDSPFVHDAEYYVRAYYGENCGGDRMTEIDVQCHLDVLKHERVLSSEVVATVWPDRFRTWESAAVKESRNDEPFTMTLLPQLPSLQNLVLRQVVEQSTDDDCDEYLGDIAAALSSSSLPDPAQKALVHVLRRELETNPGILDLSAPRCTLSSDAIRAIIPSLPSDVVKAINLSGMHTLNVQLIIDILKAFPHLIRLTLLDTNISNEEIMYLLSSQPKLFFRLHDLIHPALLTRSPPSRSSASFPNNLLLPNPLPIMSSLRTLHAQHTSSPLSFTILQTDRSKYFGATRGHCIASISFFHPEKVLRGLTKYLKGLRVDIQSKMFPDKYIDGQVGPLMALSASTPLSSSPDTTQAMKGFPDDREERLRWMGRGVGMVPIKGTYGESAKGWTFVLDYVPPISLASIHLGMKYAGYGFIKVDVDTEGARERERLVWELMQTEVVPKPSDSEPEMKKDAADIEEKLATMTSKTVKVYDIREFVEAVVKEGRPKPSEEVIKAFEEAISPSPLGPVLLSRALKKMTVEEVKGVVPGLGMDEPDNSV</sequence>
<reference evidence="1 2" key="1">
    <citation type="submission" date="2024-01" db="EMBL/GenBank/DDBJ databases">
        <title>A draft genome for a cacao thread blight-causing isolate of Paramarasmius palmivorus.</title>
        <authorList>
            <person name="Baruah I.K."/>
            <person name="Bukari Y."/>
            <person name="Amoako-Attah I."/>
            <person name="Meinhardt L.W."/>
            <person name="Bailey B.A."/>
            <person name="Cohen S.P."/>
        </authorList>
    </citation>
    <scope>NUCLEOTIDE SEQUENCE [LARGE SCALE GENOMIC DNA]</scope>
    <source>
        <strain evidence="1 2">GH-12</strain>
    </source>
</reference>
<dbReference type="AlphaFoldDB" id="A0AAW0BT06"/>
<name>A0AAW0BT06_9AGAR</name>
<evidence type="ECO:0000313" key="1">
    <source>
        <dbReference type="EMBL" id="KAK7030231.1"/>
    </source>
</evidence>
<evidence type="ECO:0000313" key="2">
    <source>
        <dbReference type="Proteomes" id="UP001383192"/>
    </source>
</evidence>
<accession>A0AAW0BT06</accession>
<dbReference type="SUPFAM" id="SSF52047">
    <property type="entry name" value="RNI-like"/>
    <property type="match status" value="1"/>
</dbReference>
<organism evidence="1 2">
    <name type="scientific">Paramarasmius palmivorus</name>
    <dbReference type="NCBI Taxonomy" id="297713"/>
    <lineage>
        <taxon>Eukaryota</taxon>
        <taxon>Fungi</taxon>
        <taxon>Dikarya</taxon>
        <taxon>Basidiomycota</taxon>
        <taxon>Agaricomycotina</taxon>
        <taxon>Agaricomycetes</taxon>
        <taxon>Agaricomycetidae</taxon>
        <taxon>Agaricales</taxon>
        <taxon>Marasmiineae</taxon>
        <taxon>Marasmiaceae</taxon>
        <taxon>Paramarasmius</taxon>
    </lineage>
</organism>
<dbReference type="Proteomes" id="UP001383192">
    <property type="component" value="Unassembled WGS sequence"/>
</dbReference>
<protein>
    <submittedName>
        <fullName evidence="1">Uncharacterized protein</fullName>
    </submittedName>
</protein>
<proteinExistence type="predicted"/>
<keyword evidence="2" id="KW-1185">Reference proteome</keyword>
<dbReference type="EMBL" id="JAYKXP010000079">
    <property type="protein sequence ID" value="KAK7030231.1"/>
    <property type="molecule type" value="Genomic_DNA"/>
</dbReference>